<name>A0AAD7E8L5_9AGAR</name>
<dbReference type="PROSITE" id="PS51192">
    <property type="entry name" value="HELICASE_ATP_BIND_1"/>
    <property type="match status" value="1"/>
</dbReference>
<dbReference type="InterPro" id="IPR011545">
    <property type="entry name" value="DEAD/DEAH_box_helicase_dom"/>
</dbReference>
<keyword evidence="9" id="KW-1185">Reference proteome</keyword>
<dbReference type="Pfam" id="PF00271">
    <property type="entry name" value="Helicase_C"/>
    <property type="match status" value="1"/>
</dbReference>
<protein>
    <recommendedName>
        <fullName evidence="5">DNA 3'-5' helicase</fullName>
        <ecNumber evidence="5">5.6.2.4</ecNumber>
    </recommendedName>
</protein>
<proteinExistence type="inferred from homology"/>
<dbReference type="PROSITE" id="PS51194">
    <property type="entry name" value="HELICASE_CTER"/>
    <property type="match status" value="1"/>
</dbReference>
<organism evidence="8 9">
    <name type="scientific">Mycena albidolilacea</name>
    <dbReference type="NCBI Taxonomy" id="1033008"/>
    <lineage>
        <taxon>Eukaryota</taxon>
        <taxon>Fungi</taxon>
        <taxon>Dikarya</taxon>
        <taxon>Basidiomycota</taxon>
        <taxon>Agaricomycotina</taxon>
        <taxon>Agaricomycetes</taxon>
        <taxon>Agaricomycetidae</taxon>
        <taxon>Agaricales</taxon>
        <taxon>Marasmiineae</taxon>
        <taxon>Mycenaceae</taxon>
        <taxon>Mycena</taxon>
    </lineage>
</organism>
<evidence type="ECO:0000259" key="6">
    <source>
        <dbReference type="PROSITE" id="PS51192"/>
    </source>
</evidence>
<dbReference type="InterPro" id="IPR014001">
    <property type="entry name" value="Helicase_ATP-bd"/>
</dbReference>
<feature type="domain" description="Helicase ATP-binding" evidence="6">
    <location>
        <begin position="43"/>
        <end position="174"/>
    </location>
</feature>
<dbReference type="EMBL" id="JARIHO010000110">
    <property type="protein sequence ID" value="KAJ7302861.1"/>
    <property type="molecule type" value="Genomic_DNA"/>
</dbReference>
<dbReference type="InterPro" id="IPR027417">
    <property type="entry name" value="P-loop_NTPase"/>
</dbReference>
<evidence type="ECO:0000313" key="9">
    <source>
        <dbReference type="Proteomes" id="UP001218218"/>
    </source>
</evidence>
<dbReference type="EC" id="5.6.2.4" evidence="5"/>
<reference evidence="8" key="1">
    <citation type="submission" date="2023-03" db="EMBL/GenBank/DDBJ databases">
        <title>Massive genome expansion in bonnet fungi (Mycena s.s.) driven by repeated elements and novel gene families across ecological guilds.</title>
        <authorList>
            <consortium name="Lawrence Berkeley National Laboratory"/>
            <person name="Harder C.B."/>
            <person name="Miyauchi S."/>
            <person name="Viragh M."/>
            <person name="Kuo A."/>
            <person name="Thoen E."/>
            <person name="Andreopoulos B."/>
            <person name="Lu D."/>
            <person name="Skrede I."/>
            <person name="Drula E."/>
            <person name="Henrissat B."/>
            <person name="Morin E."/>
            <person name="Kohler A."/>
            <person name="Barry K."/>
            <person name="LaButti K."/>
            <person name="Morin E."/>
            <person name="Salamov A."/>
            <person name="Lipzen A."/>
            <person name="Mereny Z."/>
            <person name="Hegedus B."/>
            <person name="Baldrian P."/>
            <person name="Stursova M."/>
            <person name="Weitz H."/>
            <person name="Taylor A."/>
            <person name="Grigoriev I.V."/>
            <person name="Nagy L.G."/>
            <person name="Martin F."/>
            <person name="Kauserud H."/>
        </authorList>
    </citation>
    <scope>NUCLEOTIDE SEQUENCE</scope>
    <source>
        <strain evidence="8">CBHHK002</strain>
    </source>
</reference>
<dbReference type="GO" id="GO:0043138">
    <property type="term" value="F:3'-5' DNA helicase activity"/>
    <property type="evidence" value="ECO:0007669"/>
    <property type="project" value="UniProtKB-EC"/>
</dbReference>
<dbReference type="GO" id="GO:0016787">
    <property type="term" value="F:hydrolase activity"/>
    <property type="evidence" value="ECO:0007669"/>
    <property type="project" value="UniProtKB-KW"/>
</dbReference>
<dbReference type="GO" id="GO:0000724">
    <property type="term" value="P:double-strand break repair via homologous recombination"/>
    <property type="evidence" value="ECO:0007669"/>
    <property type="project" value="TreeGrafter"/>
</dbReference>
<dbReference type="GO" id="GO:0005737">
    <property type="term" value="C:cytoplasm"/>
    <property type="evidence" value="ECO:0007669"/>
    <property type="project" value="TreeGrafter"/>
</dbReference>
<evidence type="ECO:0000259" key="7">
    <source>
        <dbReference type="PROSITE" id="PS51194"/>
    </source>
</evidence>
<dbReference type="SUPFAM" id="SSF52540">
    <property type="entry name" value="P-loop containing nucleoside triphosphate hydrolases"/>
    <property type="match status" value="1"/>
</dbReference>
<dbReference type="Pfam" id="PF00270">
    <property type="entry name" value="DEAD"/>
    <property type="match status" value="1"/>
</dbReference>
<sequence>MVAAGPHAHKSSEGKVTSMISPLIALHDEQVNTNCLARYTERLMSSKVDTFRDEFKLKAIAVNSSNGGCKPEILQEIVAGEHQIVLISPEMALSRRFIRTVLRSAEFGRRVLSIVVDEAHVVSHWGASFRKKYGTLGIIRAFLPRGTPIVALSVTLSARIRTDVLSKLQFSKDYVNIDVGNDRPNVSIVVRAIQHPLNTYSDLDFIVDGATEASQIKLGFVYADNIATGVEIGDHLEELLPPELRGQGLIRPYNAALSKEYRREAMQQFRDGKIRTLVCTDAAGMGCNIPNIELVVQWKLPGSVSVFVQRAGRAARTDGTTGLAVLLVEPSAYGVNVEEQGMTRGKDASESEAAKKKMAQKRKAPAQARGVNRGSVGGKHDAIFVKDTPRLDPEVADEGLHVLVQAGTCRRGVLTQI</sequence>
<dbReference type="GO" id="GO:0003676">
    <property type="term" value="F:nucleic acid binding"/>
    <property type="evidence" value="ECO:0007669"/>
    <property type="project" value="InterPro"/>
</dbReference>
<evidence type="ECO:0000256" key="2">
    <source>
        <dbReference type="ARBA" id="ARBA00022741"/>
    </source>
</evidence>
<keyword evidence="3" id="KW-0067">ATP-binding</keyword>
<comment type="similarity">
    <text evidence="1">Belongs to the helicase family. RecQ subfamily.</text>
</comment>
<comment type="catalytic activity">
    <reaction evidence="4">
        <text>Couples ATP hydrolysis with the unwinding of duplex DNA by translocating in the 3'-5' direction.</text>
        <dbReference type="EC" id="5.6.2.4"/>
    </reaction>
</comment>
<accession>A0AAD7E8L5</accession>
<dbReference type="PANTHER" id="PTHR13710">
    <property type="entry name" value="DNA HELICASE RECQ FAMILY MEMBER"/>
    <property type="match status" value="1"/>
</dbReference>
<feature type="domain" description="Helicase C-terminal" evidence="7">
    <location>
        <begin position="202"/>
        <end position="372"/>
    </location>
</feature>
<dbReference type="PANTHER" id="PTHR13710:SF120">
    <property type="entry name" value="BIFUNCTIONAL 3'-5' EXONUCLEASE_ATP-DEPENDENT HELICASE WRN"/>
    <property type="match status" value="1"/>
</dbReference>
<dbReference type="Proteomes" id="UP001218218">
    <property type="component" value="Unassembled WGS sequence"/>
</dbReference>
<evidence type="ECO:0000256" key="4">
    <source>
        <dbReference type="ARBA" id="ARBA00034617"/>
    </source>
</evidence>
<dbReference type="SMART" id="SM00490">
    <property type="entry name" value="HELICc"/>
    <property type="match status" value="1"/>
</dbReference>
<evidence type="ECO:0000313" key="8">
    <source>
        <dbReference type="EMBL" id="KAJ7302861.1"/>
    </source>
</evidence>
<evidence type="ECO:0000256" key="1">
    <source>
        <dbReference type="ARBA" id="ARBA00005446"/>
    </source>
</evidence>
<dbReference type="GO" id="GO:0005524">
    <property type="term" value="F:ATP binding"/>
    <property type="evidence" value="ECO:0007669"/>
    <property type="project" value="UniProtKB-KW"/>
</dbReference>
<keyword evidence="2" id="KW-0547">Nucleotide-binding</keyword>
<gene>
    <name evidence="8" type="ORF">DFH08DRAFT_977416</name>
</gene>
<dbReference type="GO" id="GO:0005694">
    <property type="term" value="C:chromosome"/>
    <property type="evidence" value="ECO:0007669"/>
    <property type="project" value="TreeGrafter"/>
</dbReference>
<keyword evidence="8" id="KW-0378">Hydrolase</keyword>
<dbReference type="AlphaFoldDB" id="A0AAD7E8L5"/>
<evidence type="ECO:0000256" key="5">
    <source>
        <dbReference type="ARBA" id="ARBA00034808"/>
    </source>
</evidence>
<dbReference type="GO" id="GO:0009378">
    <property type="term" value="F:four-way junction helicase activity"/>
    <property type="evidence" value="ECO:0007669"/>
    <property type="project" value="TreeGrafter"/>
</dbReference>
<comment type="caution">
    <text evidence="8">The sequence shown here is derived from an EMBL/GenBank/DDBJ whole genome shotgun (WGS) entry which is preliminary data.</text>
</comment>
<dbReference type="GO" id="GO:0005634">
    <property type="term" value="C:nucleus"/>
    <property type="evidence" value="ECO:0007669"/>
    <property type="project" value="TreeGrafter"/>
</dbReference>
<dbReference type="InterPro" id="IPR001650">
    <property type="entry name" value="Helicase_C-like"/>
</dbReference>
<evidence type="ECO:0000256" key="3">
    <source>
        <dbReference type="ARBA" id="ARBA00022840"/>
    </source>
</evidence>
<dbReference type="Gene3D" id="3.40.50.300">
    <property type="entry name" value="P-loop containing nucleotide triphosphate hydrolases"/>
    <property type="match status" value="2"/>
</dbReference>